<dbReference type="AlphaFoldDB" id="A0AAJ1T4U5"/>
<name>A0AAJ1T4U5_9BACI</name>
<reference evidence="1" key="1">
    <citation type="submission" date="2023-07" db="EMBL/GenBank/DDBJ databases">
        <title>Genomic Encyclopedia of Type Strains, Phase IV (KMG-IV): sequencing the most valuable type-strain genomes for metagenomic binning, comparative biology and taxonomic classification.</title>
        <authorList>
            <person name="Goeker M."/>
        </authorList>
    </citation>
    <scope>NUCLEOTIDE SEQUENCE</scope>
    <source>
        <strain evidence="1">DSM 23947</strain>
    </source>
</reference>
<sequence>MIMNYSIDLYSVRIVFKVKFQPIGELLSI</sequence>
<evidence type="ECO:0000313" key="1">
    <source>
        <dbReference type="EMBL" id="MDQ0214835.1"/>
    </source>
</evidence>
<organism evidence="1 2">
    <name type="scientific">Oikeobacillus pervagus</name>
    <dbReference type="NCBI Taxonomy" id="1325931"/>
    <lineage>
        <taxon>Bacteria</taxon>
        <taxon>Bacillati</taxon>
        <taxon>Bacillota</taxon>
        <taxon>Bacilli</taxon>
        <taxon>Bacillales</taxon>
        <taxon>Bacillaceae</taxon>
        <taxon>Oikeobacillus</taxon>
    </lineage>
</organism>
<protein>
    <submittedName>
        <fullName evidence="1">Uncharacterized protein</fullName>
    </submittedName>
</protein>
<comment type="caution">
    <text evidence="1">The sequence shown here is derived from an EMBL/GenBank/DDBJ whole genome shotgun (WGS) entry which is preliminary data.</text>
</comment>
<accession>A0AAJ1T4U5</accession>
<evidence type="ECO:0000313" key="2">
    <source>
        <dbReference type="Proteomes" id="UP001237207"/>
    </source>
</evidence>
<dbReference type="Proteomes" id="UP001237207">
    <property type="component" value="Unassembled WGS sequence"/>
</dbReference>
<dbReference type="EMBL" id="JAUSUC010000011">
    <property type="protein sequence ID" value="MDQ0214835.1"/>
    <property type="molecule type" value="Genomic_DNA"/>
</dbReference>
<gene>
    <name evidence="1" type="ORF">J2S13_001232</name>
</gene>
<proteinExistence type="predicted"/>
<keyword evidence="2" id="KW-1185">Reference proteome</keyword>